<name>A0A1F7V9A8_9BACT</name>
<sequence length="313" mass="36988">MAFKKGAQRPFRFHFFTVWSHGLFHIDEILSLLRKDENIEILRIERNTFKNIRRFIFDFYGSDAVPVSHLRAKLAYLFQQRGPKEVINIFVKNYNPQEVWVGSHPFRKEQCQYIVEIKKQIRNLYNPKAKDPNFCVFPLDKGVSHEHMIHASDREEQVDYYLKLLGHKNGIETIVNDDKGLLFEKPYHIHRPVQYSFHRLPIHALLASILTEEKGVSKKLVPIIDTPHFKGLQIDSLYYKKYLETFRFSYLCDDYSLERFMQGKKMTKAELLQLPPILVKSLDNGKFQVLDGVHRASLLLFAEIEKIKCVLYE</sequence>
<reference evidence="1 2" key="1">
    <citation type="journal article" date="2016" name="Nat. Commun.">
        <title>Thousands of microbial genomes shed light on interconnected biogeochemical processes in an aquifer system.</title>
        <authorList>
            <person name="Anantharaman K."/>
            <person name="Brown C.T."/>
            <person name="Hug L.A."/>
            <person name="Sharon I."/>
            <person name="Castelle C.J."/>
            <person name="Probst A.J."/>
            <person name="Thomas B.C."/>
            <person name="Singh A."/>
            <person name="Wilkins M.J."/>
            <person name="Karaoz U."/>
            <person name="Brodie E.L."/>
            <person name="Williams K.H."/>
            <person name="Hubbard S.S."/>
            <person name="Banfield J.F."/>
        </authorList>
    </citation>
    <scope>NUCLEOTIDE SEQUENCE [LARGE SCALE GENOMIC DNA]</scope>
</reference>
<evidence type="ECO:0000313" key="1">
    <source>
        <dbReference type="EMBL" id="OGL87031.1"/>
    </source>
</evidence>
<dbReference type="EMBL" id="MGEQ01000003">
    <property type="protein sequence ID" value="OGL87031.1"/>
    <property type="molecule type" value="Genomic_DNA"/>
</dbReference>
<protein>
    <recommendedName>
        <fullName evidence="3">ParB/Sulfiredoxin domain-containing protein</fullName>
    </recommendedName>
</protein>
<evidence type="ECO:0008006" key="3">
    <source>
        <dbReference type="Google" id="ProtNLM"/>
    </source>
</evidence>
<dbReference type="AlphaFoldDB" id="A0A1F7V9A8"/>
<evidence type="ECO:0000313" key="2">
    <source>
        <dbReference type="Proteomes" id="UP000176593"/>
    </source>
</evidence>
<dbReference type="CDD" id="cd16387">
    <property type="entry name" value="ParB_N_Srx"/>
    <property type="match status" value="1"/>
</dbReference>
<dbReference type="Proteomes" id="UP000176593">
    <property type="component" value="Unassembled WGS sequence"/>
</dbReference>
<accession>A0A1F7V9A8</accession>
<organism evidence="1 2">
    <name type="scientific">Candidatus Uhrbacteria bacterium RIFCSPLOWO2_02_FULL_48_18</name>
    <dbReference type="NCBI Taxonomy" id="1802408"/>
    <lineage>
        <taxon>Bacteria</taxon>
        <taxon>Candidatus Uhriibacteriota</taxon>
    </lineage>
</organism>
<proteinExistence type="predicted"/>
<comment type="caution">
    <text evidence="1">The sequence shown here is derived from an EMBL/GenBank/DDBJ whole genome shotgun (WGS) entry which is preliminary data.</text>
</comment>
<gene>
    <name evidence="1" type="ORF">A3I41_03730</name>
</gene>